<dbReference type="OrthoDB" id="1156172at2"/>
<feature type="domain" description="HTH araC/xylS-type" evidence="4">
    <location>
        <begin position="218"/>
        <end position="316"/>
    </location>
</feature>
<dbReference type="SUPFAM" id="SSF46689">
    <property type="entry name" value="Homeodomain-like"/>
    <property type="match status" value="1"/>
</dbReference>
<dbReference type="EMBL" id="FOCL01000007">
    <property type="protein sequence ID" value="SEO32188.1"/>
    <property type="molecule type" value="Genomic_DNA"/>
</dbReference>
<dbReference type="Gene3D" id="1.10.10.60">
    <property type="entry name" value="Homeodomain-like"/>
    <property type="match status" value="2"/>
</dbReference>
<evidence type="ECO:0000256" key="1">
    <source>
        <dbReference type="ARBA" id="ARBA00023015"/>
    </source>
</evidence>
<organism evidence="5 6">
    <name type="scientific">Mucilaginibacter gossypiicola</name>
    <dbReference type="NCBI Taxonomy" id="551995"/>
    <lineage>
        <taxon>Bacteria</taxon>
        <taxon>Pseudomonadati</taxon>
        <taxon>Bacteroidota</taxon>
        <taxon>Sphingobacteriia</taxon>
        <taxon>Sphingobacteriales</taxon>
        <taxon>Sphingobacteriaceae</taxon>
        <taxon>Mucilaginibacter</taxon>
    </lineage>
</organism>
<dbReference type="GO" id="GO:0003700">
    <property type="term" value="F:DNA-binding transcription factor activity"/>
    <property type="evidence" value="ECO:0007669"/>
    <property type="project" value="InterPro"/>
</dbReference>
<dbReference type="PANTHER" id="PTHR47893">
    <property type="entry name" value="REGULATORY PROTEIN PCHR"/>
    <property type="match status" value="1"/>
</dbReference>
<protein>
    <submittedName>
        <fullName evidence="5">AraC-type DNA-binding protein</fullName>
    </submittedName>
</protein>
<dbReference type="GO" id="GO:0043565">
    <property type="term" value="F:sequence-specific DNA binding"/>
    <property type="evidence" value="ECO:0007669"/>
    <property type="project" value="InterPro"/>
</dbReference>
<dbReference type="InterPro" id="IPR009057">
    <property type="entry name" value="Homeodomain-like_sf"/>
</dbReference>
<dbReference type="Proteomes" id="UP000198942">
    <property type="component" value="Unassembled WGS sequence"/>
</dbReference>
<name>A0A1H8NS82_9SPHI</name>
<gene>
    <name evidence="5" type="ORF">SAMN05192574_10764</name>
</gene>
<dbReference type="InterPro" id="IPR018062">
    <property type="entry name" value="HTH_AraC-typ_CS"/>
</dbReference>
<accession>A0A1H8NS82</accession>
<sequence>MKITIRDKGAGIVQEFAKAIGAEVKGRYTYIPESKGGGYITGFSWGSDMRMMIRNYHLNEDLIIERTNDLVQGQEDMVFLLSGVLPLAQKELSAENAYVLICKHAVSSLMDMPSHTLFGSITIAVSMEYLRKIFGHLEHPIAASVLHAGEHFVLETTISAGMITAAADLLNIPVPEVLESQYSKLKCEELLHHIFALLIQREAVPLTNIHIKDIKAVYRVKAQLQNLSGNPPDVAGLAAAAGMSAPKLRKLFRQTFGKGVFEYYQSARMQEAARLLREKHLAVSEVGYQLGFTNLSYFSRIFEQYIGMKPKKYAVTFQLNASTR</sequence>
<evidence type="ECO:0000259" key="4">
    <source>
        <dbReference type="PROSITE" id="PS01124"/>
    </source>
</evidence>
<dbReference type="InterPro" id="IPR020449">
    <property type="entry name" value="Tscrpt_reg_AraC-type_HTH"/>
</dbReference>
<evidence type="ECO:0000256" key="2">
    <source>
        <dbReference type="ARBA" id="ARBA00023125"/>
    </source>
</evidence>
<dbReference type="AlphaFoldDB" id="A0A1H8NS82"/>
<proteinExistence type="predicted"/>
<evidence type="ECO:0000313" key="6">
    <source>
        <dbReference type="Proteomes" id="UP000198942"/>
    </source>
</evidence>
<keyword evidence="1" id="KW-0805">Transcription regulation</keyword>
<dbReference type="Pfam" id="PF12833">
    <property type="entry name" value="HTH_18"/>
    <property type="match status" value="1"/>
</dbReference>
<dbReference type="STRING" id="551995.SAMN05192574_10764"/>
<reference evidence="6" key="1">
    <citation type="submission" date="2016-10" db="EMBL/GenBank/DDBJ databases">
        <authorList>
            <person name="Varghese N."/>
            <person name="Submissions S."/>
        </authorList>
    </citation>
    <scope>NUCLEOTIDE SEQUENCE [LARGE SCALE GENOMIC DNA]</scope>
    <source>
        <strain evidence="6">Gh-48</strain>
    </source>
</reference>
<keyword evidence="3" id="KW-0804">Transcription</keyword>
<keyword evidence="6" id="KW-1185">Reference proteome</keyword>
<dbReference type="InterPro" id="IPR053142">
    <property type="entry name" value="PchR_regulatory_protein"/>
</dbReference>
<keyword evidence="2 5" id="KW-0238">DNA-binding</keyword>
<dbReference type="InterPro" id="IPR018060">
    <property type="entry name" value="HTH_AraC"/>
</dbReference>
<dbReference type="PANTHER" id="PTHR47893:SF1">
    <property type="entry name" value="REGULATORY PROTEIN PCHR"/>
    <property type="match status" value="1"/>
</dbReference>
<dbReference type="RefSeq" id="WP_091214032.1">
    <property type="nucleotide sequence ID" value="NZ_FOCL01000007.1"/>
</dbReference>
<evidence type="ECO:0000313" key="5">
    <source>
        <dbReference type="EMBL" id="SEO32188.1"/>
    </source>
</evidence>
<evidence type="ECO:0000256" key="3">
    <source>
        <dbReference type="ARBA" id="ARBA00023163"/>
    </source>
</evidence>
<dbReference type="PRINTS" id="PR00032">
    <property type="entry name" value="HTHARAC"/>
</dbReference>
<dbReference type="PROSITE" id="PS00041">
    <property type="entry name" value="HTH_ARAC_FAMILY_1"/>
    <property type="match status" value="1"/>
</dbReference>
<dbReference type="SMART" id="SM00342">
    <property type="entry name" value="HTH_ARAC"/>
    <property type="match status" value="1"/>
</dbReference>
<dbReference type="PROSITE" id="PS01124">
    <property type="entry name" value="HTH_ARAC_FAMILY_2"/>
    <property type="match status" value="1"/>
</dbReference>